<accession>A0ABV5FBY0</accession>
<keyword evidence="2" id="KW-1185">Reference proteome</keyword>
<dbReference type="EMBL" id="JBHMFC010000037">
    <property type="protein sequence ID" value="MFB9056950.1"/>
    <property type="molecule type" value="Genomic_DNA"/>
</dbReference>
<reference evidence="1 2" key="1">
    <citation type="submission" date="2024-09" db="EMBL/GenBank/DDBJ databases">
        <authorList>
            <person name="Sun Q."/>
            <person name="Mori K."/>
        </authorList>
    </citation>
    <scope>NUCLEOTIDE SEQUENCE [LARGE SCALE GENOMIC DNA]</scope>
    <source>
        <strain evidence="1 2">CECT 8622</strain>
    </source>
</reference>
<proteinExistence type="predicted"/>
<sequence length="155" mass="16038">MKYFKIFSILLFSALIGLYSCKEKTSTSKKEAQKEVQKSPVPTLTEASQNAEGIWHYTCIKGCAGGAGSANVSCVTCGGIMVHNQAYHGTVNNTQSNAPFAFPPAAPPNASAEPSQNAAGEWHYTCGKGCSGGSGTAGSCGTCGNALAHNVAYHQ</sequence>
<comment type="caution">
    <text evidence="1">The sequence shown here is derived from an EMBL/GenBank/DDBJ whole genome shotgun (WGS) entry which is preliminary data.</text>
</comment>
<dbReference type="PROSITE" id="PS51257">
    <property type="entry name" value="PROKAR_LIPOPROTEIN"/>
    <property type="match status" value="1"/>
</dbReference>
<organism evidence="1 2">
    <name type="scientific">Mariniflexile ostreae</name>
    <dbReference type="NCBI Taxonomy" id="1520892"/>
    <lineage>
        <taxon>Bacteria</taxon>
        <taxon>Pseudomonadati</taxon>
        <taxon>Bacteroidota</taxon>
        <taxon>Flavobacteriia</taxon>
        <taxon>Flavobacteriales</taxon>
        <taxon>Flavobacteriaceae</taxon>
        <taxon>Mariniflexile</taxon>
    </lineage>
</organism>
<evidence type="ECO:0000313" key="1">
    <source>
        <dbReference type="EMBL" id="MFB9056950.1"/>
    </source>
</evidence>
<protein>
    <submittedName>
        <fullName evidence="1">Uncharacterized protein</fullName>
    </submittedName>
</protein>
<evidence type="ECO:0000313" key="2">
    <source>
        <dbReference type="Proteomes" id="UP001589585"/>
    </source>
</evidence>
<name>A0ABV5FBY0_9FLAO</name>
<dbReference type="RefSeq" id="WP_379861167.1">
    <property type="nucleotide sequence ID" value="NZ_JBHMFC010000037.1"/>
</dbReference>
<gene>
    <name evidence="1" type="ORF">ACFFU9_09375</name>
</gene>
<dbReference type="Proteomes" id="UP001589585">
    <property type="component" value="Unassembled WGS sequence"/>
</dbReference>